<reference evidence="2 3" key="1">
    <citation type="journal article" date="2015" name="Genome Announc.">
        <title>Complete genome sequence of Martelella endophytica YC6887, which has antifungal activity associated with a halophyte.</title>
        <authorList>
            <person name="Khan A."/>
            <person name="Khan H."/>
            <person name="Chung E.J."/>
            <person name="Hossain M.T."/>
            <person name="Chung Y.R."/>
        </authorList>
    </citation>
    <scope>NUCLEOTIDE SEQUENCE [LARGE SCALE GENOMIC DNA]</scope>
    <source>
        <strain evidence="2">YC6887</strain>
    </source>
</reference>
<dbReference type="STRING" id="1486262.TM49_07240"/>
<dbReference type="OrthoDB" id="9810066at2"/>
<protein>
    <recommendedName>
        <fullName evidence="1">Phosphoribosyltransferase domain-containing protein</fullName>
    </recommendedName>
</protein>
<evidence type="ECO:0000259" key="1">
    <source>
        <dbReference type="Pfam" id="PF00156"/>
    </source>
</evidence>
<evidence type="ECO:0000313" key="2">
    <source>
        <dbReference type="EMBL" id="AJY45531.1"/>
    </source>
</evidence>
<dbReference type="Pfam" id="PF00156">
    <property type="entry name" value="Pribosyltran"/>
    <property type="match status" value="1"/>
</dbReference>
<dbReference type="Gene3D" id="3.40.50.2020">
    <property type="match status" value="1"/>
</dbReference>
<dbReference type="KEGG" id="mey:TM49_07240"/>
<dbReference type="EMBL" id="CP010803">
    <property type="protein sequence ID" value="AJY45531.1"/>
    <property type="molecule type" value="Genomic_DNA"/>
</dbReference>
<keyword evidence="3" id="KW-1185">Reference proteome</keyword>
<dbReference type="PATRIC" id="fig|1486262.3.peg.1494"/>
<feature type="domain" description="Phosphoribosyltransferase" evidence="1">
    <location>
        <begin position="9"/>
        <end position="172"/>
    </location>
</feature>
<dbReference type="Proteomes" id="UP000032611">
    <property type="component" value="Chromosome"/>
</dbReference>
<dbReference type="AlphaFoldDB" id="A0A0D5LN24"/>
<gene>
    <name evidence="2" type="ORF">TM49_07240</name>
</gene>
<name>A0A0D5LN24_MAREN</name>
<organism evidence="2 3">
    <name type="scientific">Martelella endophytica</name>
    <dbReference type="NCBI Taxonomy" id="1486262"/>
    <lineage>
        <taxon>Bacteria</taxon>
        <taxon>Pseudomonadati</taxon>
        <taxon>Pseudomonadota</taxon>
        <taxon>Alphaproteobacteria</taxon>
        <taxon>Hyphomicrobiales</taxon>
        <taxon>Aurantimonadaceae</taxon>
        <taxon>Martelella</taxon>
    </lineage>
</organism>
<dbReference type="InterPro" id="IPR000836">
    <property type="entry name" value="PRTase_dom"/>
</dbReference>
<proteinExistence type="predicted"/>
<dbReference type="HOGENOM" id="CLU_083583_0_0_5"/>
<dbReference type="SUPFAM" id="SSF53271">
    <property type="entry name" value="PRTase-like"/>
    <property type="match status" value="1"/>
</dbReference>
<dbReference type="Gene3D" id="3.30.1310.20">
    <property type="entry name" value="PRTase-like"/>
    <property type="match status" value="1"/>
</dbReference>
<sequence>MTFANRIDAGRRLAAALAYLKNETPVVLALPRGGVPVAAQIAERLDTSLDVLLVRKIGVPFAPEVAMGALFLMPDMVVARNEDIIRRAGISNTMFDRVRDQELKELMCRERVYRRGKAAIDLTGRTVIVVDDGIATGATMLAALKGLKLLKPEKVIVAVPVAPADAAPKLSALADAFICLEELGADDAISCHYSDFRQLGDGEVLAILGTFHGDMRSPKNCTG</sequence>
<accession>A0A0D5LN24</accession>
<dbReference type="CDD" id="cd06223">
    <property type="entry name" value="PRTases_typeI"/>
    <property type="match status" value="1"/>
</dbReference>
<evidence type="ECO:0000313" key="3">
    <source>
        <dbReference type="Proteomes" id="UP000032611"/>
    </source>
</evidence>
<dbReference type="InterPro" id="IPR029057">
    <property type="entry name" value="PRTase-like"/>
</dbReference>